<gene>
    <name evidence="1" type="ORF">NGB36_09240</name>
</gene>
<accession>A0ABT1PW69</accession>
<dbReference type="RefSeq" id="WP_255919695.1">
    <property type="nucleotide sequence ID" value="NZ_JANFNG010000005.1"/>
</dbReference>
<comment type="caution">
    <text evidence="1">The sequence shown here is derived from an EMBL/GenBank/DDBJ whole genome shotgun (WGS) entry which is preliminary data.</text>
</comment>
<evidence type="ECO:0008006" key="3">
    <source>
        <dbReference type="Google" id="ProtNLM"/>
    </source>
</evidence>
<protein>
    <recommendedName>
        <fullName evidence="3">Secreted protein</fullName>
    </recommendedName>
</protein>
<sequence length="65" mass="7113">MGGAVIRLLRLWCRIVGHPWCACMSRCPEPHEGPSSGYGNCTSPHVESLPAHCGRCGFEPPQDHQ</sequence>
<evidence type="ECO:0000313" key="2">
    <source>
        <dbReference type="Proteomes" id="UP001057702"/>
    </source>
</evidence>
<evidence type="ECO:0000313" key="1">
    <source>
        <dbReference type="EMBL" id="MCQ4080780.1"/>
    </source>
</evidence>
<dbReference type="Proteomes" id="UP001057702">
    <property type="component" value="Unassembled WGS sequence"/>
</dbReference>
<dbReference type="EMBL" id="JANFNG010000005">
    <property type="protein sequence ID" value="MCQ4080780.1"/>
    <property type="molecule type" value="Genomic_DNA"/>
</dbReference>
<proteinExistence type="predicted"/>
<keyword evidence="2" id="KW-1185">Reference proteome</keyword>
<reference evidence="1" key="1">
    <citation type="submission" date="2022-06" db="EMBL/GenBank/DDBJ databases">
        <title>Draft genome sequence of Streptomyces sp. RB6PN25 isolated from peat swamp forest in Thailand.</title>
        <authorList>
            <person name="Duangmal K."/>
            <person name="Klaysubun C."/>
        </authorList>
    </citation>
    <scope>NUCLEOTIDE SEQUENCE</scope>
    <source>
        <strain evidence="1">RB6PN25</strain>
    </source>
</reference>
<organism evidence="1 2">
    <name type="scientific">Streptomyces humicola</name>
    <dbReference type="NCBI Taxonomy" id="2953240"/>
    <lineage>
        <taxon>Bacteria</taxon>
        <taxon>Bacillati</taxon>
        <taxon>Actinomycetota</taxon>
        <taxon>Actinomycetes</taxon>
        <taxon>Kitasatosporales</taxon>
        <taxon>Streptomycetaceae</taxon>
        <taxon>Streptomyces</taxon>
    </lineage>
</organism>
<name>A0ABT1PW69_9ACTN</name>